<gene>
    <name evidence="1" type="ORF">AVEN_29893_1</name>
</gene>
<accession>A0A4Y2JQG5</accession>
<sequence>MYHLREGSGRGPVMGYYNSGLSTRTIAAAVTQLYPGSTAWRGDSVFRLQPRPQPHRFSYTFAPLRLSFLATGSRGTMLCCKLLPPGYHYKRYIVFQCMNTNLKIILNCKENFKKKPNEIDNLKDILQKMEKREDPAMKLFILSEEIKKDPKPSEDPCNLPCQSCQFVP</sequence>
<keyword evidence="2" id="KW-1185">Reference proteome</keyword>
<evidence type="ECO:0000313" key="2">
    <source>
        <dbReference type="Proteomes" id="UP000499080"/>
    </source>
</evidence>
<organism evidence="1 2">
    <name type="scientific">Araneus ventricosus</name>
    <name type="common">Orbweaver spider</name>
    <name type="synonym">Epeira ventricosa</name>
    <dbReference type="NCBI Taxonomy" id="182803"/>
    <lineage>
        <taxon>Eukaryota</taxon>
        <taxon>Metazoa</taxon>
        <taxon>Ecdysozoa</taxon>
        <taxon>Arthropoda</taxon>
        <taxon>Chelicerata</taxon>
        <taxon>Arachnida</taxon>
        <taxon>Araneae</taxon>
        <taxon>Araneomorphae</taxon>
        <taxon>Entelegynae</taxon>
        <taxon>Araneoidea</taxon>
        <taxon>Araneidae</taxon>
        <taxon>Araneus</taxon>
    </lineage>
</organism>
<reference evidence="1 2" key="1">
    <citation type="journal article" date="2019" name="Sci. Rep.">
        <title>Orb-weaving spider Araneus ventricosus genome elucidates the spidroin gene catalogue.</title>
        <authorList>
            <person name="Kono N."/>
            <person name="Nakamura H."/>
            <person name="Ohtoshi R."/>
            <person name="Moran D.A.P."/>
            <person name="Shinohara A."/>
            <person name="Yoshida Y."/>
            <person name="Fujiwara M."/>
            <person name="Mori M."/>
            <person name="Tomita M."/>
            <person name="Arakawa K."/>
        </authorList>
    </citation>
    <scope>NUCLEOTIDE SEQUENCE [LARGE SCALE GENOMIC DNA]</scope>
</reference>
<evidence type="ECO:0000313" key="1">
    <source>
        <dbReference type="EMBL" id="GBM92270.1"/>
    </source>
</evidence>
<dbReference type="Proteomes" id="UP000499080">
    <property type="component" value="Unassembled WGS sequence"/>
</dbReference>
<name>A0A4Y2JQG5_ARAVE</name>
<dbReference type="AlphaFoldDB" id="A0A4Y2JQG5"/>
<dbReference type="EMBL" id="BGPR01003775">
    <property type="protein sequence ID" value="GBM92270.1"/>
    <property type="molecule type" value="Genomic_DNA"/>
</dbReference>
<protein>
    <submittedName>
        <fullName evidence="1">Uncharacterized protein</fullName>
    </submittedName>
</protein>
<comment type="caution">
    <text evidence="1">The sequence shown here is derived from an EMBL/GenBank/DDBJ whole genome shotgun (WGS) entry which is preliminary data.</text>
</comment>
<proteinExistence type="predicted"/>